<dbReference type="GO" id="GO:0007018">
    <property type="term" value="P:microtubule-based movement"/>
    <property type="evidence" value="ECO:0007669"/>
    <property type="project" value="InterPro"/>
</dbReference>
<dbReference type="InterPro" id="IPR001752">
    <property type="entry name" value="Kinesin_motor_dom"/>
</dbReference>
<gene>
    <name evidence="3" type="ORF">AURANDRAFT_72235</name>
</gene>
<dbReference type="SMART" id="SM00129">
    <property type="entry name" value="KISc"/>
    <property type="match status" value="1"/>
</dbReference>
<dbReference type="InParanoid" id="F0YHG1"/>
<feature type="domain" description="Kinesin motor" evidence="2">
    <location>
        <begin position="5"/>
        <end position="311"/>
    </location>
</feature>
<dbReference type="Proteomes" id="UP000002729">
    <property type="component" value="Unassembled WGS sequence"/>
</dbReference>
<dbReference type="InterPro" id="IPR008984">
    <property type="entry name" value="SMAD_FHA_dom_sf"/>
</dbReference>
<dbReference type="InterPro" id="IPR036961">
    <property type="entry name" value="Kinesin_motor_dom_sf"/>
</dbReference>
<evidence type="ECO:0000256" key="1">
    <source>
        <dbReference type="PROSITE-ProRule" id="PRU00182"/>
    </source>
</evidence>
<dbReference type="InterPro" id="IPR027417">
    <property type="entry name" value="P-loop_NTPase"/>
</dbReference>
<sequence length="786" mass="87206">MNTRHLSIACIRPMGDSELGFPRAVSVESGNVIVTNPRSGTHTCTPLDKVCIDDAETGRVLIEVREVLLESVLNGYSAALCVVGGPGTGKSRCLFGAHDLKSGLLPEFAETYYRRRGQQAAIGVIDVSVSQVYGEQVYDLLSPRHDCCSSNVSGLGGRTYHTANSRDEFLSLVADALSVRAALYLQSDVFPNCAHLHIQCACQTDWGHNTASFLEIGSHTFSMGTKTIEYTSTAEQSREALQKCVATGRLANAYLCDSMLTSMMVQMLTDRLRTIWLGCMGPTLVDIYESETTLALLAESRLLQYSSMSASLKLREPHYSPHLNHSLKERLRITREYKSVRNSWLATLGLESSGHGRMAEVPCLSSISPDVFLSHRLYLPVDKNKILIGSRFGSNAQNTRIVMFRVAGILPAHCIIYLTGGDNLMLEVERDALVSVNGERILDNTRKLYDGDHILLGQNILLLVHMSEASVRSQQVTWSMATRKFHHEAITAHLSHRKKLQCENWSLEQQLVTLSSMVFEANCVSDELKRDTRFRVKVVETGEDLFEPEPCVVVISERNDVADTWSLIKMSRRLAQIRSLRSHWFELYGRPSLFDTVADNLFYDPPRHELVGVGFCYLEPIFYLLDIAATVPIVSFKGDAVGTVDVQLRPRIGNSQENTHRASEVSLDSYLGEKLDLMIKIKRASALPRKLCSSVFVRASFFLQPSPLLTPRCAKNTVNPALETVFQLHQMITDDFLTYLTNGALELQAGLGAAVILPGASLPFIKESLAYFLEVSDLSVRASGAL</sequence>
<keyword evidence="1" id="KW-0694">RNA-binding</keyword>
<dbReference type="eggNOG" id="KOG0241">
    <property type="taxonomic scope" value="Eukaryota"/>
</dbReference>
<dbReference type="Pfam" id="PF00225">
    <property type="entry name" value="Kinesin"/>
    <property type="match status" value="1"/>
</dbReference>
<dbReference type="GO" id="GO:0005524">
    <property type="term" value="F:ATP binding"/>
    <property type="evidence" value="ECO:0007669"/>
    <property type="project" value="InterPro"/>
</dbReference>
<accession>F0YHG1</accession>
<dbReference type="GeneID" id="20228612"/>
<dbReference type="Pfam" id="PF00498">
    <property type="entry name" value="FHA"/>
    <property type="match status" value="1"/>
</dbReference>
<dbReference type="Gene3D" id="3.40.850.10">
    <property type="entry name" value="Kinesin motor domain"/>
    <property type="match status" value="1"/>
</dbReference>
<organism evidence="4">
    <name type="scientific">Aureococcus anophagefferens</name>
    <name type="common">Harmful bloom alga</name>
    <dbReference type="NCBI Taxonomy" id="44056"/>
    <lineage>
        <taxon>Eukaryota</taxon>
        <taxon>Sar</taxon>
        <taxon>Stramenopiles</taxon>
        <taxon>Ochrophyta</taxon>
        <taxon>Pelagophyceae</taxon>
        <taxon>Pelagomonadales</taxon>
        <taxon>Pelagomonadaceae</taxon>
        <taxon>Aureococcus</taxon>
    </lineage>
</organism>
<dbReference type="GO" id="GO:0003777">
    <property type="term" value="F:microtubule motor activity"/>
    <property type="evidence" value="ECO:0007669"/>
    <property type="project" value="InterPro"/>
</dbReference>
<evidence type="ECO:0000313" key="4">
    <source>
        <dbReference type="Proteomes" id="UP000002729"/>
    </source>
</evidence>
<protein>
    <recommendedName>
        <fullName evidence="2">Kinesin motor domain-containing protein</fullName>
    </recommendedName>
</protein>
<dbReference type="GO" id="GO:0008017">
    <property type="term" value="F:microtubule binding"/>
    <property type="evidence" value="ECO:0007669"/>
    <property type="project" value="InterPro"/>
</dbReference>
<dbReference type="RefSeq" id="XP_009039865.1">
    <property type="nucleotide sequence ID" value="XM_009041617.1"/>
</dbReference>
<dbReference type="KEGG" id="aaf:AURANDRAFT_72235"/>
<evidence type="ECO:0000259" key="2">
    <source>
        <dbReference type="SMART" id="SM00129"/>
    </source>
</evidence>
<dbReference type="PROSITE" id="PS50889">
    <property type="entry name" value="S4"/>
    <property type="match status" value="1"/>
</dbReference>
<dbReference type="EMBL" id="GL833141">
    <property type="protein sequence ID" value="EGB05483.1"/>
    <property type="molecule type" value="Genomic_DNA"/>
</dbReference>
<dbReference type="GO" id="GO:0003723">
    <property type="term" value="F:RNA binding"/>
    <property type="evidence" value="ECO:0007669"/>
    <property type="project" value="UniProtKB-KW"/>
</dbReference>
<name>F0YHG1_AURAN</name>
<keyword evidence="4" id="KW-1185">Reference proteome</keyword>
<dbReference type="SUPFAM" id="SSF49879">
    <property type="entry name" value="SMAD/FHA domain"/>
    <property type="match status" value="1"/>
</dbReference>
<dbReference type="InterPro" id="IPR000253">
    <property type="entry name" value="FHA_dom"/>
</dbReference>
<dbReference type="Gene3D" id="2.60.200.20">
    <property type="match status" value="1"/>
</dbReference>
<dbReference type="OrthoDB" id="192876at2759"/>
<dbReference type="SUPFAM" id="SSF52540">
    <property type="entry name" value="P-loop containing nucleoside triphosphate hydrolases"/>
    <property type="match status" value="1"/>
</dbReference>
<proteinExistence type="predicted"/>
<reference evidence="3 4" key="1">
    <citation type="journal article" date="2011" name="Proc. Natl. Acad. Sci. U.S.A.">
        <title>Niche of harmful alga Aureococcus anophagefferens revealed through ecogenomics.</title>
        <authorList>
            <person name="Gobler C.J."/>
            <person name="Berry D.L."/>
            <person name="Dyhrman S.T."/>
            <person name="Wilhelm S.W."/>
            <person name="Salamov A."/>
            <person name="Lobanov A.V."/>
            <person name="Zhang Y."/>
            <person name="Collier J.L."/>
            <person name="Wurch L.L."/>
            <person name="Kustka A.B."/>
            <person name="Dill B.D."/>
            <person name="Shah M."/>
            <person name="VerBerkmoes N.C."/>
            <person name="Kuo A."/>
            <person name="Terry A."/>
            <person name="Pangilinan J."/>
            <person name="Lindquist E.A."/>
            <person name="Lucas S."/>
            <person name="Paulsen I.T."/>
            <person name="Hattenrath-Lehmann T.K."/>
            <person name="Talmage S.C."/>
            <person name="Walker E.A."/>
            <person name="Koch F."/>
            <person name="Burson A.M."/>
            <person name="Marcoval M.A."/>
            <person name="Tang Y.Z."/>
            <person name="Lecleir G.R."/>
            <person name="Coyne K.J."/>
            <person name="Berg G.M."/>
            <person name="Bertrand E.M."/>
            <person name="Saito M.A."/>
            <person name="Gladyshev V.N."/>
            <person name="Grigoriev I.V."/>
        </authorList>
    </citation>
    <scope>NUCLEOTIDE SEQUENCE [LARGE SCALE GENOMIC DNA]</scope>
    <source>
        <strain evidence="4">CCMP 1984</strain>
    </source>
</reference>
<evidence type="ECO:0000313" key="3">
    <source>
        <dbReference type="EMBL" id="EGB05483.1"/>
    </source>
</evidence>
<dbReference type="AlphaFoldDB" id="F0YHG1"/>